<reference evidence="2" key="1">
    <citation type="submission" date="2023-06" db="EMBL/GenBank/DDBJ databases">
        <title>Reference genome for the Northern bat (Eptesicus nilssonii), a most northern bat species.</title>
        <authorList>
            <person name="Laine V.N."/>
            <person name="Pulliainen A.T."/>
            <person name="Lilley T.M."/>
        </authorList>
    </citation>
    <scope>NUCLEOTIDE SEQUENCE</scope>
    <source>
        <strain evidence="2">BLF_Eptnil</strain>
        <tissue evidence="2">Kidney</tissue>
    </source>
</reference>
<sequence length="217" mass="24077">MSDFLLDKAMVVWSGQKGQDACYEGEGVGGGSYSSGAPDRSEELASSQAAGSEARGRCNLQVKSMMGPPDETRDLKVEGTNATLSPVVLTECPYRHSPGTQQAEAKRQLCLESCILRKCSITDRLEKLSKIKSHLRRTDLHRPLVARCPTLLLIRDLVIMRSSKCFILGMRPPQQPRVIRNGYKTTPRPCGFLQQRGIDRSAPAMKTEEKQSRDGRR</sequence>
<comment type="caution">
    <text evidence="2">The sequence shown here is derived from an EMBL/GenBank/DDBJ whole genome shotgun (WGS) entry which is preliminary data.</text>
</comment>
<name>A0AA40LU58_CNENI</name>
<dbReference type="AlphaFoldDB" id="A0AA40LU58"/>
<dbReference type="Proteomes" id="UP001177744">
    <property type="component" value="Unassembled WGS sequence"/>
</dbReference>
<proteinExistence type="predicted"/>
<feature type="region of interest" description="Disordered" evidence="1">
    <location>
        <begin position="27"/>
        <end position="55"/>
    </location>
</feature>
<gene>
    <name evidence="2" type="ORF">QTO34_008519</name>
</gene>
<feature type="region of interest" description="Disordered" evidence="1">
    <location>
        <begin position="194"/>
        <end position="217"/>
    </location>
</feature>
<protein>
    <submittedName>
        <fullName evidence="2">Uncharacterized protein</fullName>
    </submittedName>
</protein>
<evidence type="ECO:0000256" key="1">
    <source>
        <dbReference type="SAM" id="MobiDB-lite"/>
    </source>
</evidence>
<feature type="compositionally biased region" description="Basic and acidic residues" evidence="1">
    <location>
        <begin position="206"/>
        <end position="217"/>
    </location>
</feature>
<organism evidence="2 3">
    <name type="scientific">Cnephaeus nilssonii</name>
    <name type="common">Northern bat</name>
    <name type="synonym">Eptesicus nilssonii</name>
    <dbReference type="NCBI Taxonomy" id="3371016"/>
    <lineage>
        <taxon>Eukaryota</taxon>
        <taxon>Metazoa</taxon>
        <taxon>Chordata</taxon>
        <taxon>Craniata</taxon>
        <taxon>Vertebrata</taxon>
        <taxon>Euteleostomi</taxon>
        <taxon>Mammalia</taxon>
        <taxon>Eutheria</taxon>
        <taxon>Laurasiatheria</taxon>
        <taxon>Chiroptera</taxon>
        <taxon>Yangochiroptera</taxon>
        <taxon>Vespertilionidae</taxon>
        <taxon>Cnephaeus</taxon>
    </lineage>
</organism>
<evidence type="ECO:0000313" key="2">
    <source>
        <dbReference type="EMBL" id="KAK1346050.1"/>
    </source>
</evidence>
<accession>A0AA40LU58</accession>
<evidence type="ECO:0000313" key="3">
    <source>
        <dbReference type="Proteomes" id="UP001177744"/>
    </source>
</evidence>
<dbReference type="EMBL" id="JAULJE010000002">
    <property type="protein sequence ID" value="KAK1346050.1"/>
    <property type="molecule type" value="Genomic_DNA"/>
</dbReference>
<keyword evidence="3" id="KW-1185">Reference proteome</keyword>